<sequence>MSNTVTSAFIDLATFDEIEKYLYNGPTAITYFVRCVRKSTWFSQVPVPLTQNAGNPEFNGDVAFQISRAGDYLLHVWLRATLPAISISQTSAGGTGIRWAANIGHNLIDLTWISFNDLKVQEFDSFWLDMWAAFTVSASKRNGYNNMIGNVADLTTTTLSLPAFTINVPLPYFFTRDTGIALPTAALPYNEMRIHFEFRDFRELLIFDGNASPNDLEPNSRNPSLRNVQLWANYAVVSNEERVKMGKCPRDMVIEQVQRTGGRSFNAAQIGVNSNANFDIRFSHSIKALFWNVCNSTICNAANGNQAREWSNYTTGGVCSDEPNNNQVINGLDGTDPISLSSLLYENTFRLFEMGSDYFSLVQPWFHWTTIPEETGYHVYSFALDPESMDPTASTNFGKLTNVSLQLTPSQDAVDAQEGEVPQQFQVYVRALNFNIVRVSGGCVATLPRKVLRQQNIGSFAGLTLVHQLCTVCA</sequence>
<dbReference type="Pfam" id="PF04451">
    <property type="entry name" value="Capsid_NCLDV"/>
    <property type="match status" value="1"/>
</dbReference>
<dbReference type="InterPro" id="IPR007542">
    <property type="entry name" value="MCP_C"/>
</dbReference>
<reference evidence="7" key="1">
    <citation type="journal article" date="2019" name="MBio">
        <title>Virus Genomes from Deep Sea Sediments Expand the Ocean Megavirome and Support Independent Origins of Viral Gigantism.</title>
        <authorList>
            <person name="Backstrom D."/>
            <person name="Yutin N."/>
            <person name="Jorgensen S.L."/>
            <person name="Dharamshi J."/>
            <person name="Homa F."/>
            <person name="Zaremba-Niedwiedzka K."/>
            <person name="Spang A."/>
            <person name="Wolf Y.I."/>
            <person name="Koonin E.V."/>
            <person name="Ettema T.J."/>
        </authorList>
    </citation>
    <scope>NUCLEOTIDE SEQUENCE</scope>
</reference>
<protein>
    <recommendedName>
        <fullName evidence="2">Major capsid protein</fullName>
    </recommendedName>
</protein>
<evidence type="ECO:0000256" key="1">
    <source>
        <dbReference type="ARBA" id="ARBA00004328"/>
    </source>
</evidence>
<accession>A0A481YYI8</accession>
<dbReference type="Gene3D" id="2.70.9.20">
    <property type="entry name" value="Major capsid protein Vp54"/>
    <property type="match status" value="1"/>
</dbReference>
<dbReference type="InterPro" id="IPR031654">
    <property type="entry name" value="Capsid_N"/>
</dbReference>
<evidence type="ECO:0000259" key="5">
    <source>
        <dbReference type="Pfam" id="PF04451"/>
    </source>
</evidence>
<dbReference type="InterPro" id="IPR038519">
    <property type="entry name" value="MCP_C_sf"/>
</dbReference>
<dbReference type="Gene3D" id="2.70.9.10">
    <property type="entry name" value="Adenovirus Type 2 Hexon, domain 4"/>
    <property type="match status" value="1"/>
</dbReference>
<evidence type="ECO:0000256" key="4">
    <source>
        <dbReference type="ARBA" id="ARBA00022844"/>
    </source>
</evidence>
<dbReference type="SUPFAM" id="SSF49749">
    <property type="entry name" value="Group II dsDNA viruses VP"/>
    <property type="match status" value="2"/>
</dbReference>
<organism evidence="7">
    <name type="scientific">Marseillevirus LCMAC202</name>
    <dbReference type="NCBI Taxonomy" id="2506606"/>
    <lineage>
        <taxon>Viruses</taxon>
        <taxon>Varidnaviria</taxon>
        <taxon>Bamfordvirae</taxon>
        <taxon>Nucleocytoviricota</taxon>
        <taxon>Megaviricetes</taxon>
        <taxon>Pimascovirales</taxon>
        <taxon>Pimascovirales incertae sedis</taxon>
        <taxon>Marseilleviridae</taxon>
    </lineage>
</organism>
<feature type="domain" description="Major capsid protein C-terminal" evidence="5">
    <location>
        <begin position="241"/>
        <end position="444"/>
    </location>
</feature>
<dbReference type="EMBL" id="MK500386">
    <property type="protein sequence ID" value="QBK88323.1"/>
    <property type="molecule type" value="Genomic_DNA"/>
</dbReference>
<dbReference type="GO" id="GO:0019028">
    <property type="term" value="C:viral capsid"/>
    <property type="evidence" value="ECO:0007669"/>
    <property type="project" value="UniProtKB-KW"/>
</dbReference>
<evidence type="ECO:0000259" key="6">
    <source>
        <dbReference type="Pfam" id="PF16903"/>
    </source>
</evidence>
<comment type="subcellular location">
    <subcellularLocation>
        <location evidence="1">Virion</location>
    </subcellularLocation>
</comment>
<evidence type="ECO:0000256" key="2">
    <source>
        <dbReference type="ARBA" id="ARBA00014893"/>
    </source>
</evidence>
<feature type="domain" description="Major capsid protein N-terminal" evidence="6">
    <location>
        <begin position="30"/>
        <end position="234"/>
    </location>
</feature>
<name>A0A481YYI8_9VIRU</name>
<dbReference type="Pfam" id="PF16903">
    <property type="entry name" value="Capsid_N"/>
    <property type="match status" value="1"/>
</dbReference>
<proteinExistence type="predicted"/>
<evidence type="ECO:0000256" key="3">
    <source>
        <dbReference type="ARBA" id="ARBA00022561"/>
    </source>
</evidence>
<evidence type="ECO:0000313" key="7">
    <source>
        <dbReference type="EMBL" id="QBK88323.1"/>
    </source>
</evidence>
<keyword evidence="3" id="KW-0167">Capsid protein</keyword>
<dbReference type="GO" id="GO:0005198">
    <property type="term" value="F:structural molecule activity"/>
    <property type="evidence" value="ECO:0007669"/>
    <property type="project" value="InterPro"/>
</dbReference>
<dbReference type="InterPro" id="IPR016112">
    <property type="entry name" value="VP_dsDNA_II"/>
</dbReference>
<gene>
    <name evidence="7" type="ORF">LCMAC202_06850</name>
</gene>
<keyword evidence="4" id="KW-0946">Virion</keyword>